<sequence length="261" mass="30497">MKYIHHYLKRLNIDLPLVANYKFLSKFHHAHFYSIPFENIEMKKNTFKLLSYQNIANRIIFNKRGGICFDFSILIKSFFEHIGYSYSVRLARLLTPLITPTTHLLFIVTIDETKWIFDIGYGAKGPRSPLMLIDGYVHEHSFLSSKVNWHSEFGWIVSIKENSQHDAIWENIYAFHDIEALEPDISMAHFYTINSSESLLNTNIVASLPKENGRISIRNNVFTEVRGYLSSSFQIANKRELSDLLLENFGIEIPFQQIREE</sequence>
<dbReference type="InterPro" id="IPR001447">
    <property type="entry name" value="Arylamine_N-AcTrfase"/>
</dbReference>
<dbReference type="RefSeq" id="WP_161669360.1">
    <property type="nucleotide sequence ID" value="NZ_CAXOKO010000005.1"/>
</dbReference>
<dbReference type="SUPFAM" id="SSF54001">
    <property type="entry name" value="Cysteine proteinases"/>
    <property type="match status" value="1"/>
</dbReference>
<reference evidence="2 3" key="1">
    <citation type="submission" date="2020-12" db="EMBL/GenBank/DDBJ databases">
        <title>Enhanced detection system for hospital associated transmission using whole genome sequencing surveillance.</title>
        <authorList>
            <person name="Harrison L.H."/>
            <person name="Van Tyne D."/>
            <person name="Marsh J.W."/>
            <person name="Griffith M.P."/>
            <person name="Snyder D.J."/>
            <person name="Cooper V.S."/>
            <person name="Mustapha M."/>
        </authorList>
    </citation>
    <scope>NUCLEOTIDE SEQUENCE [LARGE SCALE GENOMIC DNA]</scope>
    <source>
        <strain evidence="2 3">PR00195</strain>
    </source>
</reference>
<proteinExistence type="inferred from homology"/>
<evidence type="ECO:0000313" key="2">
    <source>
        <dbReference type="EMBL" id="MBJ2119146.1"/>
    </source>
</evidence>
<dbReference type="EMBL" id="JAEKCB010000009">
    <property type="protein sequence ID" value="MBJ2119146.1"/>
    <property type="molecule type" value="Genomic_DNA"/>
</dbReference>
<dbReference type="Proteomes" id="UP000619976">
    <property type="component" value="Unassembled WGS sequence"/>
</dbReference>
<keyword evidence="3" id="KW-1185">Reference proteome</keyword>
<comment type="caution">
    <text evidence="2">The sequence shown here is derived from an EMBL/GenBank/DDBJ whole genome shotgun (WGS) entry which is preliminary data.</text>
</comment>
<gene>
    <name evidence="2" type="ORF">JFQ69_15910</name>
</gene>
<evidence type="ECO:0000313" key="3">
    <source>
        <dbReference type="Proteomes" id="UP000619976"/>
    </source>
</evidence>
<comment type="similarity">
    <text evidence="1">Belongs to the arylamine N-acetyltransferase family.</text>
</comment>
<dbReference type="GeneID" id="76525102"/>
<dbReference type="Gene3D" id="3.30.2140.20">
    <property type="match status" value="1"/>
</dbReference>
<organism evidence="2 3">
    <name type="scientific">Proteus penneri</name>
    <dbReference type="NCBI Taxonomy" id="102862"/>
    <lineage>
        <taxon>Bacteria</taxon>
        <taxon>Pseudomonadati</taxon>
        <taxon>Pseudomonadota</taxon>
        <taxon>Gammaproteobacteria</taxon>
        <taxon>Enterobacterales</taxon>
        <taxon>Morganellaceae</taxon>
        <taxon>Proteus</taxon>
    </lineage>
</organism>
<accession>A0ABS0W767</accession>
<name>A0ABS0W767_9GAMM</name>
<dbReference type="PANTHER" id="PTHR11786">
    <property type="entry name" value="N-HYDROXYARYLAMINE O-ACETYLTRANSFERASE"/>
    <property type="match status" value="1"/>
</dbReference>
<protein>
    <submittedName>
        <fullName evidence="2">Arylamine N-acetyltransferase</fullName>
    </submittedName>
</protein>
<dbReference type="PANTHER" id="PTHR11786:SF0">
    <property type="entry name" value="ARYLAMINE N-ACETYLTRANSFERASE 4-RELATED"/>
    <property type="match status" value="1"/>
</dbReference>
<dbReference type="InterPro" id="IPR053710">
    <property type="entry name" value="Arylamine_NAT_domain_sf"/>
</dbReference>
<dbReference type="InterPro" id="IPR038765">
    <property type="entry name" value="Papain-like_cys_pep_sf"/>
</dbReference>
<dbReference type="Pfam" id="PF00797">
    <property type="entry name" value="Acetyltransf_2"/>
    <property type="match status" value="1"/>
</dbReference>
<evidence type="ECO:0000256" key="1">
    <source>
        <dbReference type="ARBA" id="ARBA00006547"/>
    </source>
</evidence>